<evidence type="ECO:0000259" key="4">
    <source>
        <dbReference type="PROSITE" id="PS51123"/>
    </source>
</evidence>
<dbReference type="PROSITE" id="PS51123">
    <property type="entry name" value="OMPA_2"/>
    <property type="match status" value="1"/>
</dbReference>
<keyword evidence="3" id="KW-0812">Transmembrane</keyword>
<evidence type="ECO:0000256" key="2">
    <source>
        <dbReference type="SAM" id="MobiDB-lite"/>
    </source>
</evidence>
<name>A0AAV3TYW9_9ALTE</name>
<feature type="domain" description="OmpA-like" evidence="4">
    <location>
        <begin position="80"/>
        <end position="206"/>
    </location>
</feature>
<keyword evidence="6" id="KW-1185">Reference proteome</keyword>
<feature type="transmembrane region" description="Helical" evidence="3">
    <location>
        <begin position="22"/>
        <end position="45"/>
    </location>
</feature>
<evidence type="ECO:0000313" key="5">
    <source>
        <dbReference type="EMBL" id="GAA4934594.1"/>
    </source>
</evidence>
<dbReference type="Proteomes" id="UP001409585">
    <property type="component" value="Unassembled WGS sequence"/>
</dbReference>
<dbReference type="InterPro" id="IPR006665">
    <property type="entry name" value="OmpA-like"/>
</dbReference>
<evidence type="ECO:0000313" key="6">
    <source>
        <dbReference type="Proteomes" id="UP001409585"/>
    </source>
</evidence>
<protein>
    <submittedName>
        <fullName evidence="5">OmpA family protein</fullName>
    </submittedName>
</protein>
<feature type="region of interest" description="Disordered" evidence="2">
    <location>
        <begin position="181"/>
        <end position="260"/>
    </location>
</feature>
<accession>A0AAV3TYW9</accession>
<evidence type="ECO:0000256" key="3">
    <source>
        <dbReference type="SAM" id="Phobius"/>
    </source>
</evidence>
<comment type="caution">
    <text evidence="5">The sequence shown here is derived from an EMBL/GenBank/DDBJ whole genome shotgun (WGS) entry which is preliminary data.</text>
</comment>
<dbReference type="InterPro" id="IPR050330">
    <property type="entry name" value="Bact_OuterMem_StrucFunc"/>
</dbReference>
<proteinExistence type="predicted"/>
<reference evidence="6" key="1">
    <citation type="journal article" date="2019" name="Int. J. Syst. Evol. Microbiol.">
        <title>The Global Catalogue of Microorganisms (GCM) 10K type strain sequencing project: providing services to taxonomists for standard genome sequencing and annotation.</title>
        <authorList>
            <consortium name="The Broad Institute Genomics Platform"/>
            <consortium name="The Broad Institute Genome Sequencing Center for Infectious Disease"/>
            <person name="Wu L."/>
            <person name="Ma J."/>
        </authorList>
    </citation>
    <scope>NUCLEOTIDE SEQUENCE [LARGE SCALE GENOMIC DNA]</scope>
    <source>
        <strain evidence="6">JCM 19134</strain>
    </source>
</reference>
<dbReference type="SUPFAM" id="SSF103088">
    <property type="entry name" value="OmpA-like"/>
    <property type="match status" value="1"/>
</dbReference>
<dbReference type="Gene3D" id="3.30.1330.60">
    <property type="entry name" value="OmpA-like domain"/>
    <property type="match status" value="1"/>
</dbReference>
<keyword evidence="3" id="KW-1133">Transmembrane helix</keyword>
<feature type="compositionally biased region" description="Polar residues" evidence="2">
    <location>
        <begin position="214"/>
        <end position="223"/>
    </location>
</feature>
<sequence>MNMQEFEEDSLQSPVWPVFGDLMSGLVGVFVILLVWVLGFQLQLAQTLKEETEKRQTEQTRRVQLEQALADPLASGRITFEDGRIGISGAVLFDINSSELQPEGEALLRSLITPLNLYLSEQDQLLMVSGFTDSRPIQAGNLHFADNWQLSSERALTVTRLMIEAGLPANRIFAAAFGEQQPVASNEKAEGRAQNRRVEISPVPRISSEKTPDAETQTTSDTQVDFPAPSADPSTDLGTDPSTDASNGDSEAAINNTEAE</sequence>
<dbReference type="InterPro" id="IPR036737">
    <property type="entry name" value="OmpA-like_sf"/>
</dbReference>
<dbReference type="AlphaFoldDB" id="A0AAV3TYW9"/>
<dbReference type="Pfam" id="PF00691">
    <property type="entry name" value="OmpA"/>
    <property type="match status" value="1"/>
</dbReference>
<dbReference type="EMBL" id="BAABLX010000007">
    <property type="protein sequence ID" value="GAA4934594.1"/>
    <property type="molecule type" value="Genomic_DNA"/>
</dbReference>
<feature type="compositionally biased region" description="Polar residues" evidence="2">
    <location>
        <begin position="232"/>
        <end position="260"/>
    </location>
</feature>
<dbReference type="CDD" id="cd07185">
    <property type="entry name" value="OmpA_C-like"/>
    <property type="match status" value="1"/>
</dbReference>
<dbReference type="NCBIfam" id="NF006547">
    <property type="entry name" value="PRK09040.1"/>
    <property type="match status" value="1"/>
</dbReference>
<organism evidence="5 6">
    <name type="scientific">Halioxenophilus aromaticivorans</name>
    <dbReference type="NCBI Taxonomy" id="1306992"/>
    <lineage>
        <taxon>Bacteria</taxon>
        <taxon>Pseudomonadati</taxon>
        <taxon>Pseudomonadota</taxon>
        <taxon>Gammaproteobacteria</taxon>
        <taxon>Alteromonadales</taxon>
        <taxon>Alteromonadaceae</taxon>
        <taxon>Halioxenophilus</taxon>
    </lineage>
</organism>
<dbReference type="PANTHER" id="PTHR30329">
    <property type="entry name" value="STATOR ELEMENT OF FLAGELLAR MOTOR COMPLEX"/>
    <property type="match status" value="1"/>
</dbReference>
<dbReference type="GO" id="GO:0016020">
    <property type="term" value="C:membrane"/>
    <property type="evidence" value="ECO:0007669"/>
    <property type="project" value="UniProtKB-UniRule"/>
</dbReference>
<dbReference type="RefSeq" id="WP_345417840.1">
    <property type="nucleotide sequence ID" value="NZ_AP031496.1"/>
</dbReference>
<evidence type="ECO:0000256" key="1">
    <source>
        <dbReference type="PROSITE-ProRule" id="PRU00473"/>
    </source>
</evidence>
<keyword evidence="1 3" id="KW-0472">Membrane</keyword>
<dbReference type="PANTHER" id="PTHR30329:SF21">
    <property type="entry name" value="LIPOPROTEIN YIAD-RELATED"/>
    <property type="match status" value="1"/>
</dbReference>
<feature type="compositionally biased region" description="Basic and acidic residues" evidence="2">
    <location>
        <begin position="187"/>
        <end position="199"/>
    </location>
</feature>
<gene>
    <name evidence="5" type="ORF">GCM10025791_09420</name>
</gene>